<dbReference type="AlphaFoldDB" id="A0A432YAQ6"/>
<evidence type="ECO:0008006" key="3">
    <source>
        <dbReference type="Google" id="ProtNLM"/>
    </source>
</evidence>
<sequence>MMLSALILMTGLISAPSDQSELLWQPEAATVPTDISQAETAYQQQPDNIDLAADLLDKYLREARIEQGHYFLNRANELITDVGSTHTDRDWLIAVADTLQYQHNFAQARNVLDRVLSETPRDTRAHLMLARIALTLNETDVAQQHCTALLGSTALGIVSTCLLEVQGRAGDLERAYTQLKQLHQQQPKAAQSAIAHWRLQILTEQALLLGDYEAAQQWTAAMPAPLHVVDQKRRLDSYLWDADAQVPQSLIADCQHTPVDSITIRLAWAEKRNQHGECWQDYARERMQLRVMRGEKLHSADIAYYFTYVEPDAEQAMYWAQQNIDVAQEPFDYRLLSAAEALQPNQESAP</sequence>
<proteinExistence type="predicted"/>
<comment type="caution">
    <text evidence="1">The sequence shown here is derived from an EMBL/GenBank/DDBJ whole genome shotgun (WGS) entry which is preliminary data.</text>
</comment>
<evidence type="ECO:0000313" key="1">
    <source>
        <dbReference type="EMBL" id="RUO58059.1"/>
    </source>
</evidence>
<reference evidence="2" key="1">
    <citation type="journal article" date="2018" name="Front. Microbiol.">
        <title>Genome-Based Analysis Reveals the Taxonomy and Diversity of the Family Idiomarinaceae.</title>
        <authorList>
            <person name="Liu Y."/>
            <person name="Lai Q."/>
            <person name="Shao Z."/>
        </authorList>
    </citation>
    <scope>NUCLEOTIDE SEQUENCE [LARGE SCALE GENOMIC DNA]</scope>
    <source>
        <strain evidence="2">F23</strain>
    </source>
</reference>
<dbReference type="Proteomes" id="UP000287330">
    <property type="component" value="Unassembled WGS sequence"/>
</dbReference>
<accession>A0A432YAQ6</accession>
<keyword evidence="2" id="KW-1185">Reference proteome</keyword>
<dbReference type="RefSeq" id="WP_110572001.1">
    <property type="nucleotide sequence ID" value="NZ_PIPV01000001.1"/>
</dbReference>
<dbReference type="SUPFAM" id="SSF81901">
    <property type="entry name" value="HCP-like"/>
    <property type="match status" value="1"/>
</dbReference>
<protein>
    <recommendedName>
        <fullName evidence="3">Tetratricopeptide repeat protein</fullName>
    </recommendedName>
</protein>
<dbReference type="InterPro" id="IPR011990">
    <property type="entry name" value="TPR-like_helical_dom_sf"/>
</dbReference>
<dbReference type="OrthoDB" id="5761728at2"/>
<gene>
    <name evidence="1" type="ORF">CWE25_00205</name>
</gene>
<dbReference type="Pfam" id="PF14559">
    <property type="entry name" value="TPR_19"/>
    <property type="match status" value="1"/>
</dbReference>
<name>A0A432YAQ6_9GAMM</name>
<dbReference type="EMBL" id="PIPV01000001">
    <property type="protein sequence ID" value="RUO58059.1"/>
    <property type="molecule type" value="Genomic_DNA"/>
</dbReference>
<dbReference type="Gene3D" id="1.25.40.10">
    <property type="entry name" value="Tetratricopeptide repeat domain"/>
    <property type="match status" value="1"/>
</dbReference>
<organism evidence="1 2">
    <name type="scientific">Idiomarina fontislapidosi</name>
    <dbReference type="NCBI Taxonomy" id="263723"/>
    <lineage>
        <taxon>Bacteria</taxon>
        <taxon>Pseudomonadati</taxon>
        <taxon>Pseudomonadota</taxon>
        <taxon>Gammaproteobacteria</taxon>
        <taxon>Alteromonadales</taxon>
        <taxon>Idiomarinaceae</taxon>
        <taxon>Idiomarina</taxon>
    </lineage>
</organism>
<evidence type="ECO:0000313" key="2">
    <source>
        <dbReference type="Proteomes" id="UP000287330"/>
    </source>
</evidence>